<keyword evidence="4" id="KW-1185">Reference proteome</keyword>
<organism evidence="3 4">
    <name type="scientific">Jannaschia donghaensis</name>
    <dbReference type="NCBI Taxonomy" id="420998"/>
    <lineage>
        <taxon>Bacteria</taxon>
        <taxon>Pseudomonadati</taxon>
        <taxon>Pseudomonadota</taxon>
        <taxon>Alphaproteobacteria</taxon>
        <taxon>Rhodobacterales</taxon>
        <taxon>Roseobacteraceae</taxon>
        <taxon>Jannaschia</taxon>
    </lineage>
</organism>
<accession>A0A0M6YIF9</accession>
<reference evidence="3 4" key="1">
    <citation type="submission" date="2015-07" db="EMBL/GenBank/DDBJ databases">
        <authorList>
            <person name="Noorani M."/>
        </authorList>
    </citation>
    <scope>NUCLEOTIDE SEQUENCE [LARGE SCALE GENOMIC DNA]</scope>
    <source>
        <strain evidence="3 4">CECT 7802</strain>
    </source>
</reference>
<dbReference type="InterPro" id="IPR021323">
    <property type="entry name" value="DUF2927"/>
</dbReference>
<sequence>MRMLRTLAAIVLSAAVAACQTGAVPQGGSVGVPTVRPPPSPAVATSSRSASDESRSLALFYARLQTRLQGEGLLRQDIGTNVGYSAADLARNFERIALFSEYTQVGGRYIARQSRAELRRWDRPVRVQIHFSPSVSEEIQRADRLRILAYVSRLRRATGHPISVVGSGGNYHIFVATIDEQRSLGPQIRAAEPGLTKQTVREITSLGRSTYCAVYASSSSDRPNAYVSAIAFVRAEHPDLFRQSCYHEEIAQGLGLANDNPAVRPSIFNDDEEFALLTRHDELLLTMLYDSRLRIGMTAEEARPIVARIASDLLGSGPV</sequence>
<dbReference type="STRING" id="420998.JDO7802_02170"/>
<gene>
    <name evidence="3" type="ORF">JDO7802_02170</name>
</gene>
<name>A0A0M6YIF9_9RHOB</name>
<dbReference type="Proteomes" id="UP000049222">
    <property type="component" value="Unassembled WGS sequence"/>
</dbReference>
<evidence type="ECO:0008006" key="5">
    <source>
        <dbReference type="Google" id="ProtNLM"/>
    </source>
</evidence>
<dbReference type="PROSITE" id="PS51257">
    <property type="entry name" value="PROKAR_LIPOPROTEIN"/>
    <property type="match status" value="1"/>
</dbReference>
<dbReference type="Pfam" id="PF11150">
    <property type="entry name" value="DUF2927"/>
    <property type="match status" value="1"/>
</dbReference>
<feature type="chain" id="PRO_5005807923" description="DUF2927 domain-containing protein" evidence="2">
    <location>
        <begin position="24"/>
        <end position="319"/>
    </location>
</feature>
<feature type="signal peptide" evidence="2">
    <location>
        <begin position="1"/>
        <end position="23"/>
    </location>
</feature>
<dbReference type="EMBL" id="CXSU01000012">
    <property type="protein sequence ID" value="CTQ50152.1"/>
    <property type="molecule type" value="Genomic_DNA"/>
</dbReference>
<evidence type="ECO:0000313" key="3">
    <source>
        <dbReference type="EMBL" id="CTQ50152.1"/>
    </source>
</evidence>
<proteinExistence type="predicted"/>
<feature type="region of interest" description="Disordered" evidence="1">
    <location>
        <begin position="27"/>
        <end position="49"/>
    </location>
</feature>
<keyword evidence="2" id="KW-0732">Signal</keyword>
<evidence type="ECO:0000256" key="1">
    <source>
        <dbReference type="SAM" id="MobiDB-lite"/>
    </source>
</evidence>
<evidence type="ECO:0000256" key="2">
    <source>
        <dbReference type="SAM" id="SignalP"/>
    </source>
</evidence>
<dbReference type="AlphaFoldDB" id="A0A0M6YIF9"/>
<protein>
    <recommendedName>
        <fullName evidence="5">DUF2927 domain-containing protein</fullName>
    </recommendedName>
</protein>
<evidence type="ECO:0000313" key="4">
    <source>
        <dbReference type="Proteomes" id="UP000049222"/>
    </source>
</evidence>